<dbReference type="InterPro" id="IPR036390">
    <property type="entry name" value="WH_DNA-bd_sf"/>
</dbReference>
<evidence type="ECO:0000259" key="4">
    <source>
        <dbReference type="PROSITE" id="PS50949"/>
    </source>
</evidence>
<dbReference type="SUPFAM" id="SSF46785">
    <property type="entry name" value="Winged helix' DNA-binding domain"/>
    <property type="match status" value="1"/>
</dbReference>
<dbReference type="PANTHER" id="PTHR43537:SF50">
    <property type="entry name" value="TRANSCRIPTIONAL REGULATORY PROTEIN"/>
    <property type="match status" value="1"/>
</dbReference>
<keyword evidence="6" id="KW-1185">Reference proteome</keyword>
<dbReference type="SUPFAM" id="SSF48008">
    <property type="entry name" value="GntR ligand-binding domain-like"/>
    <property type="match status" value="1"/>
</dbReference>
<dbReference type="PRINTS" id="PR00035">
    <property type="entry name" value="HTHGNTR"/>
</dbReference>
<dbReference type="InterPro" id="IPR011711">
    <property type="entry name" value="GntR_C"/>
</dbReference>
<evidence type="ECO:0000256" key="2">
    <source>
        <dbReference type="ARBA" id="ARBA00023125"/>
    </source>
</evidence>
<dbReference type="Gene3D" id="1.20.120.530">
    <property type="entry name" value="GntR ligand-binding domain-like"/>
    <property type="match status" value="1"/>
</dbReference>
<dbReference type="CDD" id="cd07377">
    <property type="entry name" value="WHTH_GntR"/>
    <property type="match status" value="1"/>
</dbReference>
<feature type="domain" description="HTH gntR-type" evidence="4">
    <location>
        <begin position="21"/>
        <end position="88"/>
    </location>
</feature>
<gene>
    <name evidence="5" type="ORF">CU103_13915</name>
</gene>
<proteinExistence type="predicted"/>
<dbReference type="Proteomes" id="UP000241764">
    <property type="component" value="Unassembled WGS sequence"/>
</dbReference>
<dbReference type="EMBL" id="PGGM01000005">
    <property type="protein sequence ID" value="PSH64133.1"/>
    <property type="molecule type" value="Genomic_DNA"/>
</dbReference>
<protein>
    <submittedName>
        <fullName evidence="5">GntR family transcriptional regulator</fullName>
    </submittedName>
</protein>
<keyword evidence="2" id="KW-0238">DNA-binding</keyword>
<name>A0A2P7BCF1_9HYPH</name>
<evidence type="ECO:0000256" key="3">
    <source>
        <dbReference type="ARBA" id="ARBA00023163"/>
    </source>
</evidence>
<dbReference type="InterPro" id="IPR000524">
    <property type="entry name" value="Tscrpt_reg_HTH_GntR"/>
</dbReference>
<dbReference type="AlphaFoldDB" id="A0A2P7BCF1"/>
<dbReference type="OrthoDB" id="9788098at2"/>
<dbReference type="InterPro" id="IPR008920">
    <property type="entry name" value="TF_FadR/GntR_C"/>
</dbReference>
<dbReference type="InterPro" id="IPR036388">
    <property type="entry name" value="WH-like_DNA-bd_sf"/>
</dbReference>
<dbReference type="Pfam" id="PF07729">
    <property type="entry name" value="FCD"/>
    <property type="match status" value="1"/>
</dbReference>
<reference evidence="6" key="1">
    <citation type="submission" date="2017-11" db="EMBL/GenBank/DDBJ databases">
        <authorList>
            <person name="Kuznetsova I."/>
            <person name="Sazanova A."/>
            <person name="Chirak E."/>
            <person name="Safronova V."/>
            <person name="Willems A."/>
        </authorList>
    </citation>
    <scope>NUCLEOTIDE SEQUENCE [LARGE SCALE GENOMIC DNA]</scope>
    <source>
        <strain evidence="6">CCBAU 03422</strain>
    </source>
</reference>
<evidence type="ECO:0000313" key="5">
    <source>
        <dbReference type="EMBL" id="PSH64133.1"/>
    </source>
</evidence>
<sequence length="228" mass="25345">MMASDVIEPAGRRTVATISRQSLHGEIVTRLRDMIIEGDLQPGERIYENQLGEELGVSRTPLREALKFLASEGLVELVPSRGAVVKRFSAKDVEDMLIVIRSMEMLAGRLACVQASDEGIAQIRVLHDAMVRHYKAGERLEYYKLNQQIHTGIVALADNAPLAEVHGLLQSRVKRIRFIGHEGAERWAGAVAEHERIIAALEARDAETLAQELDTHLANGWERVKSVV</sequence>
<dbReference type="SMART" id="SM00345">
    <property type="entry name" value="HTH_GNTR"/>
    <property type="match status" value="1"/>
</dbReference>
<keyword evidence="3" id="KW-0804">Transcription</keyword>
<dbReference type="Pfam" id="PF00392">
    <property type="entry name" value="GntR"/>
    <property type="match status" value="1"/>
</dbReference>
<accession>A0A2P7BCF1</accession>
<evidence type="ECO:0000256" key="1">
    <source>
        <dbReference type="ARBA" id="ARBA00023015"/>
    </source>
</evidence>
<evidence type="ECO:0000313" key="6">
    <source>
        <dbReference type="Proteomes" id="UP000241764"/>
    </source>
</evidence>
<dbReference type="PROSITE" id="PS50949">
    <property type="entry name" value="HTH_GNTR"/>
    <property type="match status" value="1"/>
</dbReference>
<dbReference type="SMART" id="SM00895">
    <property type="entry name" value="FCD"/>
    <property type="match status" value="1"/>
</dbReference>
<dbReference type="GO" id="GO:0003700">
    <property type="term" value="F:DNA-binding transcription factor activity"/>
    <property type="evidence" value="ECO:0007669"/>
    <property type="project" value="InterPro"/>
</dbReference>
<dbReference type="Gene3D" id="1.10.10.10">
    <property type="entry name" value="Winged helix-like DNA-binding domain superfamily/Winged helix DNA-binding domain"/>
    <property type="match status" value="1"/>
</dbReference>
<dbReference type="PANTHER" id="PTHR43537">
    <property type="entry name" value="TRANSCRIPTIONAL REGULATOR, GNTR FAMILY"/>
    <property type="match status" value="1"/>
</dbReference>
<organism evidence="5 6">
    <name type="scientific">Phyllobacterium sophorae</name>
    <dbReference type="NCBI Taxonomy" id="1520277"/>
    <lineage>
        <taxon>Bacteria</taxon>
        <taxon>Pseudomonadati</taxon>
        <taxon>Pseudomonadota</taxon>
        <taxon>Alphaproteobacteria</taxon>
        <taxon>Hyphomicrobiales</taxon>
        <taxon>Phyllobacteriaceae</taxon>
        <taxon>Phyllobacterium</taxon>
    </lineage>
</organism>
<comment type="caution">
    <text evidence="5">The sequence shown here is derived from an EMBL/GenBank/DDBJ whole genome shotgun (WGS) entry which is preliminary data.</text>
</comment>
<keyword evidence="1" id="KW-0805">Transcription regulation</keyword>
<dbReference type="GO" id="GO:0003677">
    <property type="term" value="F:DNA binding"/>
    <property type="evidence" value="ECO:0007669"/>
    <property type="project" value="UniProtKB-KW"/>
</dbReference>